<evidence type="ECO:0000256" key="14">
    <source>
        <dbReference type="RuleBase" id="RU003357"/>
    </source>
</evidence>
<comment type="similarity">
    <text evidence="2 12 14">Belongs to the TonB-dependent receptor family.</text>
</comment>
<feature type="chain" id="PRO_5011984579" evidence="15">
    <location>
        <begin position="38"/>
        <end position="1040"/>
    </location>
</feature>
<evidence type="ECO:0000256" key="1">
    <source>
        <dbReference type="ARBA" id="ARBA00004571"/>
    </source>
</evidence>
<evidence type="ECO:0000256" key="3">
    <source>
        <dbReference type="ARBA" id="ARBA00022448"/>
    </source>
</evidence>
<name>A0A1U6IDA3_9SPHN</name>
<evidence type="ECO:0000256" key="6">
    <source>
        <dbReference type="ARBA" id="ARBA00022692"/>
    </source>
</evidence>
<dbReference type="GO" id="GO:0015344">
    <property type="term" value="F:siderophore uptake transmembrane transporter activity"/>
    <property type="evidence" value="ECO:0007669"/>
    <property type="project" value="TreeGrafter"/>
</dbReference>
<evidence type="ECO:0000313" key="17">
    <source>
        <dbReference type="EMBL" id="SLK06002.1"/>
    </source>
</evidence>
<keyword evidence="7 15" id="KW-0732">Signal</keyword>
<dbReference type="GO" id="GO:0044718">
    <property type="term" value="P:siderophore transmembrane transport"/>
    <property type="evidence" value="ECO:0007669"/>
    <property type="project" value="TreeGrafter"/>
</dbReference>
<feature type="short sequence motif" description="TonB C-terminal box" evidence="13">
    <location>
        <begin position="1023"/>
        <end position="1040"/>
    </location>
</feature>
<keyword evidence="11 12" id="KW-0998">Cell outer membrane</keyword>
<keyword evidence="5" id="KW-0406">Ion transport</keyword>
<evidence type="ECO:0000259" key="16">
    <source>
        <dbReference type="SMART" id="SM00965"/>
    </source>
</evidence>
<feature type="domain" description="Secretin/TonB short N-terminal" evidence="16">
    <location>
        <begin position="68"/>
        <end position="118"/>
    </location>
</feature>
<evidence type="ECO:0000256" key="7">
    <source>
        <dbReference type="ARBA" id="ARBA00022729"/>
    </source>
</evidence>
<evidence type="ECO:0000256" key="2">
    <source>
        <dbReference type="ARBA" id="ARBA00009810"/>
    </source>
</evidence>
<dbReference type="InterPro" id="IPR036942">
    <property type="entry name" value="Beta-barrel_TonB_sf"/>
</dbReference>
<keyword evidence="9 14" id="KW-0798">TonB box</keyword>
<dbReference type="Pfam" id="PF07660">
    <property type="entry name" value="STN"/>
    <property type="match status" value="1"/>
</dbReference>
<evidence type="ECO:0000256" key="10">
    <source>
        <dbReference type="ARBA" id="ARBA00023136"/>
    </source>
</evidence>
<proteinExistence type="inferred from homology"/>
<protein>
    <submittedName>
        <fullName evidence="17">Hemoglobin/transferrin/lactoferrin receptor protein</fullName>
    </submittedName>
</protein>
<evidence type="ECO:0000313" key="18">
    <source>
        <dbReference type="Proteomes" id="UP000190989"/>
    </source>
</evidence>
<dbReference type="Gene3D" id="3.55.50.30">
    <property type="match status" value="1"/>
</dbReference>
<sequence length="1040" mass="114286">MNSGGIFREFGRRQLWVRALLASVAVGGLNTSMAARAQVTVAEEVRSFDIAPQSVADALADFGRQSGLQVSMDADQVRGLSSRGVKGTMSASQALDRLLASTGLVARIDGNIVSLHSASIASSGPIASDTIALGSLRVEGSAMPAGETGAERDQRQKDAVYDQDLSSTYMGKEEVERYKGTNPADVLKGMVNVFSGDARNSGAIDPSIRGIQGPGRVPVIIDGTEQALTVWRGYNGASNRSYIDPSLISGVQVLKGPVSTRDVNGSTGGAVVINTLDADDILQPGQTFGFELKLEGGNNSTSPRLPTLLTGQDYRTVEGFPGTLGTPGLPNFPYADPTLRITPRMADDNEFVSLGDQAARIAVAGRIGDFDLFGAYAWRKRGNYFSGEHNAGYYSQDDLELAPDTFVRMLGLNYEPGNEVPNTSSELESWLLKGTWRIADDQYLQLGFRDSRSKYGEIIPSRIISSFGFGNIQWPLSKVHAQAYNAEYKWQPESPWIDLKAQLWATHTVSDTYSAGGFPNAASSDAPVITNTALGNARNNRFGLTASNQMKLSSRFDLLLEGNWSREKLRSDDEYSDAIANGWRQYPRAGRREEYRISLKGEWRPTSFLKFNAGLTYSGYWAHDDFLEELIGIRGGSIDNVVTSDYGTSYQTEEFGVDAYRTQQIAFWEGFGLPSDLAAVFADADTQVYAANPYPFNTTHAGPLWQADAQGKYHRADNICVNGFLNGVANYVADSCSVSVNSQSIVATAESKRKSGHGWAPMVSATAYLSGGSRAYLRYAEAYRFPSMFESTIGFSASINPLEMLKPEHIYSWEAAYVQDLRDFFGLGAGQHADLKLTWYRNTTRDVIERSTQLMFFNLEKQVIEGLELQARFDNGRFFTEIGAAHMLKNKVCDASFAILKDPSRGRVPDCVKYGFVSSYLLTQATPEDTINWSFGGRFLDRRLEIGGRLIWYSAYDNPQLDEFIGGPIADRIGGYALNVPYKWDEIVTLDAYATFRLNDRFTAELVGTNLTDRYYLDPLSRSLTPAPGRTVRLSLTGRF</sequence>
<keyword evidence="6 12" id="KW-0812">Transmembrane</keyword>
<dbReference type="SUPFAM" id="SSF56935">
    <property type="entry name" value="Porins"/>
    <property type="match status" value="1"/>
</dbReference>
<dbReference type="SMART" id="SM00965">
    <property type="entry name" value="STN"/>
    <property type="match status" value="1"/>
</dbReference>
<comment type="subcellular location">
    <subcellularLocation>
        <location evidence="1 12">Cell outer membrane</location>
        <topology evidence="1 12">Multi-pass membrane protein</topology>
    </subcellularLocation>
</comment>
<dbReference type="STRING" id="428990.SAMN06295987_105286"/>
<dbReference type="InterPro" id="IPR039426">
    <property type="entry name" value="TonB-dep_rcpt-like"/>
</dbReference>
<gene>
    <name evidence="17" type="ORF">SAMN06295987_105286</name>
</gene>
<dbReference type="InterPro" id="IPR010917">
    <property type="entry name" value="TonB_rcpt_CS"/>
</dbReference>
<evidence type="ECO:0000256" key="9">
    <source>
        <dbReference type="ARBA" id="ARBA00023077"/>
    </source>
</evidence>
<dbReference type="InterPro" id="IPR011662">
    <property type="entry name" value="Secretin/TonB_short_N"/>
</dbReference>
<evidence type="ECO:0000256" key="12">
    <source>
        <dbReference type="PROSITE-ProRule" id="PRU01360"/>
    </source>
</evidence>
<dbReference type="Gene3D" id="2.40.170.20">
    <property type="entry name" value="TonB-dependent receptor, beta-barrel domain"/>
    <property type="match status" value="1"/>
</dbReference>
<dbReference type="InterPro" id="IPR012910">
    <property type="entry name" value="Plug_dom"/>
</dbReference>
<keyword evidence="17" id="KW-0675">Receptor</keyword>
<dbReference type="EMBL" id="FVZE01000005">
    <property type="protein sequence ID" value="SLK06002.1"/>
    <property type="molecule type" value="Genomic_DNA"/>
</dbReference>
<dbReference type="AlphaFoldDB" id="A0A1U6IDA3"/>
<dbReference type="Pfam" id="PF07715">
    <property type="entry name" value="Plug"/>
    <property type="match status" value="1"/>
</dbReference>
<evidence type="ECO:0000256" key="13">
    <source>
        <dbReference type="PROSITE-ProRule" id="PRU10144"/>
    </source>
</evidence>
<keyword evidence="4 12" id="KW-1134">Transmembrane beta strand</keyword>
<evidence type="ECO:0000256" key="4">
    <source>
        <dbReference type="ARBA" id="ARBA00022452"/>
    </source>
</evidence>
<feature type="signal peptide" evidence="15">
    <location>
        <begin position="1"/>
        <end position="37"/>
    </location>
</feature>
<dbReference type="GO" id="GO:0009279">
    <property type="term" value="C:cell outer membrane"/>
    <property type="evidence" value="ECO:0007669"/>
    <property type="project" value="UniProtKB-SubCell"/>
</dbReference>
<dbReference type="InterPro" id="IPR000531">
    <property type="entry name" value="Beta-barrel_TonB"/>
</dbReference>
<keyword evidence="5" id="KW-0410">Iron transport</keyword>
<organism evidence="17 18">
    <name type="scientific">Novosphingobium mathurense</name>
    <dbReference type="NCBI Taxonomy" id="428990"/>
    <lineage>
        <taxon>Bacteria</taxon>
        <taxon>Pseudomonadati</taxon>
        <taxon>Pseudomonadota</taxon>
        <taxon>Alphaproteobacteria</taxon>
        <taxon>Sphingomonadales</taxon>
        <taxon>Sphingomonadaceae</taxon>
        <taxon>Novosphingobium</taxon>
    </lineage>
</organism>
<keyword evidence="18" id="KW-1185">Reference proteome</keyword>
<accession>A0A1U6IDA3</accession>
<reference evidence="18" key="1">
    <citation type="submission" date="2017-02" db="EMBL/GenBank/DDBJ databases">
        <authorList>
            <person name="Varghese N."/>
            <person name="Submissions S."/>
        </authorList>
    </citation>
    <scope>NUCLEOTIDE SEQUENCE [LARGE SCALE GENOMIC DNA]</scope>
    <source>
        <strain evidence="18">SM117</strain>
    </source>
</reference>
<evidence type="ECO:0000256" key="11">
    <source>
        <dbReference type="ARBA" id="ARBA00023237"/>
    </source>
</evidence>
<dbReference type="PROSITE" id="PS01156">
    <property type="entry name" value="TONB_DEPENDENT_REC_2"/>
    <property type="match status" value="1"/>
</dbReference>
<dbReference type="Gene3D" id="2.170.130.10">
    <property type="entry name" value="TonB-dependent receptor, plug domain"/>
    <property type="match status" value="1"/>
</dbReference>
<evidence type="ECO:0000256" key="5">
    <source>
        <dbReference type="ARBA" id="ARBA00022496"/>
    </source>
</evidence>
<dbReference type="PANTHER" id="PTHR30069">
    <property type="entry name" value="TONB-DEPENDENT OUTER MEMBRANE RECEPTOR"/>
    <property type="match status" value="1"/>
</dbReference>
<dbReference type="InterPro" id="IPR037066">
    <property type="entry name" value="Plug_dom_sf"/>
</dbReference>
<dbReference type="PROSITE" id="PS52016">
    <property type="entry name" value="TONB_DEPENDENT_REC_3"/>
    <property type="match status" value="1"/>
</dbReference>
<keyword evidence="3 12" id="KW-0813">Transport</keyword>
<keyword evidence="10 12" id="KW-0472">Membrane</keyword>
<evidence type="ECO:0000256" key="15">
    <source>
        <dbReference type="SAM" id="SignalP"/>
    </source>
</evidence>
<dbReference type="Proteomes" id="UP000190989">
    <property type="component" value="Unassembled WGS sequence"/>
</dbReference>
<keyword evidence="8" id="KW-0408">Iron</keyword>
<evidence type="ECO:0000256" key="8">
    <source>
        <dbReference type="ARBA" id="ARBA00023004"/>
    </source>
</evidence>
<dbReference type="Pfam" id="PF00593">
    <property type="entry name" value="TonB_dep_Rec_b-barrel"/>
    <property type="match status" value="1"/>
</dbReference>
<dbReference type="PANTHER" id="PTHR30069:SF41">
    <property type="entry name" value="HEME_HEMOPEXIN UTILIZATION PROTEIN C"/>
    <property type="match status" value="1"/>
</dbReference>